<dbReference type="InterPro" id="IPR020667">
    <property type="entry name" value="DNA_mismatch_repair_MutL"/>
</dbReference>
<dbReference type="Pfam" id="PF13589">
    <property type="entry name" value="HATPase_c_3"/>
    <property type="match status" value="1"/>
</dbReference>
<dbReference type="Pfam" id="PF01119">
    <property type="entry name" value="DNA_mis_repair"/>
    <property type="match status" value="1"/>
</dbReference>
<dbReference type="SMART" id="SM00853">
    <property type="entry name" value="MutL_C"/>
    <property type="match status" value="1"/>
</dbReference>
<dbReference type="CDD" id="cd00782">
    <property type="entry name" value="MutL_Trans"/>
    <property type="match status" value="1"/>
</dbReference>
<evidence type="ECO:0000256" key="2">
    <source>
        <dbReference type="ARBA" id="ARBA00021975"/>
    </source>
</evidence>
<dbReference type="InterPro" id="IPR002099">
    <property type="entry name" value="MutL/Mlh/PMS"/>
</dbReference>
<feature type="domain" description="MutL C-terminal dimerisation" evidence="6">
    <location>
        <begin position="447"/>
        <end position="590"/>
    </location>
</feature>
<dbReference type="PANTHER" id="PTHR10073">
    <property type="entry name" value="DNA MISMATCH REPAIR PROTEIN MLH, PMS, MUTL"/>
    <property type="match status" value="1"/>
</dbReference>
<keyword evidence="9" id="KW-1185">Reference proteome</keyword>
<evidence type="ECO:0000256" key="3">
    <source>
        <dbReference type="ARBA" id="ARBA00022763"/>
    </source>
</evidence>
<dbReference type="NCBIfam" id="TIGR00585">
    <property type="entry name" value="mutl"/>
    <property type="match status" value="1"/>
</dbReference>
<organism evidence="8 9">
    <name type="scientific">Jiella pelagia</name>
    <dbReference type="NCBI Taxonomy" id="2986949"/>
    <lineage>
        <taxon>Bacteria</taxon>
        <taxon>Pseudomonadati</taxon>
        <taxon>Pseudomonadota</taxon>
        <taxon>Alphaproteobacteria</taxon>
        <taxon>Hyphomicrobiales</taxon>
        <taxon>Aurantimonadaceae</taxon>
        <taxon>Jiella</taxon>
    </lineage>
</organism>
<sequence>MAIVKLDDHLIDQIAAGEVVERPASVVKELVENAVDAGASRIEIATAGGGKTLLRVTDDGCGIPEDELALAVRRHCTSKLSGGLEKIATLGFRGEALPSVGSVARLSLRSRAEGNGEAFEILVDHGRCEGPRPTALSRGTVVEVRDLFQKVPARLKFLKSERAESSAITDIVRRLALAEPEIRFEISGPDRTATVFPAARDMGERIGQVVGEDFATNSVAIDAEREDIRLTGLAGLPTFSRGNSLQQFLFVNGRPVRDKMLVSALRGGYADVMAKDRHPVAVLFLTLDPALVDVNVHPAKADVRFRDPGLVRGLIVGALRQAFAQSGLRSSSEGAAGILARMRARADTVTPAPRRFDGFAPGGYFADGFAAPRQSPYDPGTSAFRPLQPAGTATIERPQDFSAAPPTPPAGTAMAGTAALSDADAAREAFVGPDVSSQLETYPLGAARAQLHGNYIVAETERGLVIVDQHAAHERLVYEALKEAIHGRALPSQMLLIPEIVDLSADDAERLCEHASDLARLGLGIERFGPAAVAVRETPAILGQIDIARLLRDLSDELAEFGTRDSVTSRIDHVAATVACHGSVRSGRILKLDEMNALLRGMERTPSASQCNHGRPTFIELGLDDIEKLFGRR</sequence>
<dbReference type="InterPro" id="IPR042120">
    <property type="entry name" value="MutL_C_dimsub"/>
</dbReference>
<dbReference type="Gene3D" id="3.30.1540.20">
    <property type="entry name" value="MutL, C-terminal domain, dimerisation subdomain"/>
    <property type="match status" value="1"/>
</dbReference>
<dbReference type="GO" id="GO:0004519">
    <property type="term" value="F:endonuclease activity"/>
    <property type="evidence" value="ECO:0007669"/>
    <property type="project" value="UniProtKB-KW"/>
</dbReference>
<accession>A0ABY7C0I5</accession>
<evidence type="ECO:0000313" key="8">
    <source>
        <dbReference type="EMBL" id="WAP67340.1"/>
    </source>
</evidence>
<gene>
    <name evidence="5 8" type="primary">mutL</name>
    <name evidence="8" type="ORF">OH818_17510</name>
</gene>
<dbReference type="Proteomes" id="UP001164020">
    <property type="component" value="Chromosome"/>
</dbReference>
<dbReference type="PANTHER" id="PTHR10073:SF12">
    <property type="entry name" value="DNA MISMATCH REPAIR PROTEIN MLH1"/>
    <property type="match status" value="1"/>
</dbReference>
<dbReference type="HAMAP" id="MF_00149">
    <property type="entry name" value="DNA_mis_repair"/>
    <property type="match status" value="1"/>
</dbReference>
<dbReference type="InterPro" id="IPR014762">
    <property type="entry name" value="DNA_mismatch_repair_CS"/>
</dbReference>
<dbReference type="Gene3D" id="3.30.230.10">
    <property type="match status" value="1"/>
</dbReference>
<dbReference type="Pfam" id="PF08676">
    <property type="entry name" value="MutL_C"/>
    <property type="match status" value="1"/>
</dbReference>
<keyword evidence="8" id="KW-0378">Hydrolase</keyword>
<evidence type="ECO:0000259" key="7">
    <source>
        <dbReference type="SMART" id="SM01340"/>
    </source>
</evidence>
<comment type="function">
    <text evidence="5">This protein is involved in the repair of mismatches in DNA. It is required for dam-dependent methyl-directed DNA mismatch repair. May act as a 'molecular matchmaker', a protein that promotes the formation of a stable complex between two or more DNA-binding proteins in an ATP-dependent manner without itself being part of a final effector complex.</text>
</comment>
<evidence type="ECO:0000256" key="1">
    <source>
        <dbReference type="ARBA" id="ARBA00006082"/>
    </source>
</evidence>
<dbReference type="PROSITE" id="PS00058">
    <property type="entry name" value="DNA_MISMATCH_REPAIR_1"/>
    <property type="match status" value="1"/>
</dbReference>
<keyword evidence="3 5" id="KW-0227">DNA damage</keyword>
<dbReference type="InterPro" id="IPR038973">
    <property type="entry name" value="MutL/Mlh/Pms-like"/>
</dbReference>
<protein>
    <recommendedName>
        <fullName evidence="2 5">DNA mismatch repair protein MutL</fullName>
    </recommendedName>
</protein>
<dbReference type="InterPro" id="IPR036890">
    <property type="entry name" value="HATPase_C_sf"/>
</dbReference>
<keyword evidence="4 5" id="KW-0234">DNA repair</keyword>
<dbReference type="SUPFAM" id="SSF55874">
    <property type="entry name" value="ATPase domain of HSP90 chaperone/DNA topoisomerase II/histidine kinase"/>
    <property type="match status" value="1"/>
</dbReference>
<keyword evidence="8" id="KW-0255">Endonuclease</keyword>
<dbReference type="EMBL" id="CP114029">
    <property type="protein sequence ID" value="WAP67340.1"/>
    <property type="molecule type" value="Genomic_DNA"/>
</dbReference>
<dbReference type="InterPro" id="IPR037198">
    <property type="entry name" value="MutL_C_sf"/>
</dbReference>
<dbReference type="InterPro" id="IPR013507">
    <property type="entry name" value="DNA_mismatch_S5_2-like"/>
</dbReference>
<dbReference type="InterPro" id="IPR014790">
    <property type="entry name" value="MutL_C"/>
</dbReference>
<dbReference type="CDD" id="cd16926">
    <property type="entry name" value="HATPase_MutL-MLH-PMS-like"/>
    <property type="match status" value="1"/>
</dbReference>
<dbReference type="SUPFAM" id="SSF54211">
    <property type="entry name" value="Ribosomal protein S5 domain 2-like"/>
    <property type="match status" value="1"/>
</dbReference>
<keyword evidence="8" id="KW-0540">Nuclease</keyword>
<reference evidence="8" key="1">
    <citation type="submission" date="2022-12" db="EMBL/GenBank/DDBJ databases">
        <title>Jiella pelagia sp. nov., isolated from phosphonate enriched culture of Northwest Pacific surface seawater.</title>
        <authorList>
            <person name="Shin D.Y."/>
            <person name="Hwang C.Y."/>
        </authorList>
    </citation>
    <scope>NUCLEOTIDE SEQUENCE</scope>
    <source>
        <strain evidence="8">HL-NP1</strain>
    </source>
</reference>
<comment type="similarity">
    <text evidence="1 5">Belongs to the DNA mismatch repair MutL/HexB family.</text>
</comment>
<feature type="domain" description="DNA mismatch repair protein S5" evidence="7">
    <location>
        <begin position="206"/>
        <end position="324"/>
    </location>
</feature>
<dbReference type="Gene3D" id="3.30.565.10">
    <property type="entry name" value="Histidine kinase-like ATPase, C-terminal domain"/>
    <property type="match status" value="1"/>
</dbReference>
<dbReference type="InterPro" id="IPR014721">
    <property type="entry name" value="Ribsml_uS5_D2-typ_fold_subgr"/>
</dbReference>
<evidence type="ECO:0000256" key="4">
    <source>
        <dbReference type="ARBA" id="ARBA00023204"/>
    </source>
</evidence>
<evidence type="ECO:0000256" key="5">
    <source>
        <dbReference type="HAMAP-Rule" id="MF_00149"/>
    </source>
</evidence>
<evidence type="ECO:0000313" key="9">
    <source>
        <dbReference type="Proteomes" id="UP001164020"/>
    </source>
</evidence>
<proteinExistence type="inferred from homology"/>
<dbReference type="SUPFAM" id="SSF118116">
    <property type="entry name" value="DNA mismatch repair protein MutL"/>
    <property type="match status" value="1"/>
</dbReference>
<dbReference type="NCBIfam" id="NF000953">
    <property type="entry name" value="PRK00095.2-4"/>
    <property type="match status" value="1"/>
</dbReference>
<dbReference type="InterPro" id="IPR020568">
    <property type="entry name" value="Ribosomal_Su5_D2-typ_SF"/>
</dbReference>
<dbReference type="RefSeq" id="WP_268879796.1">
    <property type="nucleotide sequence ID" value="NZ_CP114029.1"/>
</dbReference>
<dbReference type="Gene3D" id="3.30.1370.100">
    <property type="entry name" value="MutL, C-terminal domain, regulatory subdomain"/>
    <property type="match status" value="1"/>
</dbReference>
<evidence type="ECO:0000259" key="6">
    <source>
        <dbReference type="SMART" id="SM00853"/>
    </source>
</evidence>
<dbReference type="InterPro" id="IPR042121">
    <property type="entry name" value="MutL_C_regsub"/>
</dbReference>
<dbReference type="SMART" id="SM01340">
    <property type="entry name" value="DNA_mis_repair"/>
    <property type="match status" value="1"/>
</dbReference>
<name>A0ABY7C0I5_9HYPH</name>